<protein>
    <submittedName>
        <fullName evidence="1">Uncharacterized protein</fullName>
    </submittedName>
</protein>
<comment type="caution">
    <text evidence="1">The sequence shown here is derived from an EMBL/GenBank/DDBJ whole genome shotgun (WGS) entry which is preliminary data.</text>
</comment>
<dbReference type="Proteomes" id="UP000022910">
    <property type="component" value="Unassembled WGS sequence"/>
</dbReference>
<dbReference type="SMR" id="A0A015IMF5"/>
<proteinExistence type="predicted"/>
<sequence>MILPRHLLTNPIIKRRWYTPLGSHVADNDPFVIAREKERLLQGKVKHFLKSAPGWSELLASDSEAVVKAEREPDPLSIKDLQNESIKTLSMSYDDIEIIDHIKQEVKIKTEEEIIAKPRDKS</sequence>
<dbReference type="OrthoDB" id="529205at2759"/>
<dbReference type="HOGENOM" id="CLU_2027935_0_0_1"/>
<reference evidence="1 2" key="1">
    <citation type="submission" date="2014-02" db="EMBL/GenBank/DDBJ databases">
        <title>Single nucleus genome sequencing reveals high similarity among nuclei of an endomycorrhizal fungus.</title>
        <authorList>
            <person name="Lin K."/>
            <person name="Geurts R."/>
            <person name="Zhang Z."/>
            <person name="Limpens E."/>
            <person name="Saunders D.G."/>
            <person name="Mu D."/>
            <person name="Pang E."/>
            <person name="Cao H."/>
            <person name="Cha H."/>
            <person name="Lin T."/>
            <person name="Zhou Q."/>
            <person name="Shang Y."/>
            <person name="Li Y."/>
            <person name="Ivanov S."/>
            <person name="Sharma T."/>
            <person name="Velzen R.V."/>
            <person name="Ruijter N.D."/>
            <person name="Aanen D.K."/>
            <person name="Win J."/>
            <person name="Kamoun S."/>
            <person name="Bisseling T."/>
            <person name="Huang S."/>
        </authorList>
    </citation>
    <scope>NUCLEOTIDE SEQUENCE [LARGE SCALE GENOMIC DNA]</scope>
    <source>
        <strain evidence="2">DAOM197198w</strain>
    </source>
</reference>
<name>A0A015IMF5_RHIIW</name>
<keyword evidence="2" id="KW-1185">Reference proteome</keyword>
<evidence type="ECO:0000313" key="2">
    <source>
        <dbReference type="Proteomes" id="UP000022910"/>
    </source>
</evidence>
<dbReference type="AlphaFoldDB" id="A0A015IMF5"/>
<organism evidence="1 2">
    <name type="scientific">Rhizophagus irregularis (strain DAOM 197198w)</name>
    <name type="common">Glomus intraradices</name>
    <dbReference type="NCBI Taxonomy" id="1432141"/>
    <lineage>
        <taxon>Eukaryota</taxon>
        <taxon>Fungi</taxon>
        <taxon>Fungi incertae sedis</taxon>
        <taxon>Mucoromycota</taxon>
        <taxon>Glomeromycotina</taxon>
        <taxon>Glomeromycetes</taxon>
        <taxon>Glomerales</taxon>
        <taxon>Glomeraceae</taxon>
        <taxon>Rhizophagus</taxon>
    </lineage>
</organism>
<dbReference type="EMBL" id="JEMT01026874">
    <property type="protein sequence ID" value="EXX58397.1"/>
    <property type="molecule type" value="Genomic_DNA"/>
</dbReference>
<evidence type="ECO:0000313" key="1">
    <source>
        <dbReference type="EMBL" id="EXX58397.1"/>
    </source>
</evidence>
<accession>A0A015IMF5</accession>
<gene>
    <name evidence="1" type="ORF">RirG_198400</name>
</gene>